<dbReference type="InterPro" id="IPR016181">
    <property type="entry name" value="Acyl_CoA_acyltransferase"/>
</dbReference>
<evidence type="ECO:0000256" key="2">
    <source>
        <dbReference type="SAM" id="Phobius"/>
    </source>
</evidence>
<dbReference type="InterPro" id="IPR050769">
    <property type="entry name" value="NAT_camello-type"/>
</dbReference>
<dbReference type="Pfam" id="PF00583">
    <property type="entry name" value="Acetyltransf_1"/>
    <property type="match status" value="1"/>
</dbReference>
<keyword evidence="2" id="KW-1133">Transmembrane helix</keyword>
<evidence type="ECO:0000256" key="1">
    <source>
        <dbReference type="ARBA" id="ARBA00022679"/>
    </source>
</evidence>
<evidence type="ECO:0000259" key="3">
    <source>
        <dbReference type="PROSITE" id="PS51186"/>
    </source>
</evidence>
<dbReference type="PANTHER" id="PTHR13947:SF37">
    <property type="entry name" value="LD18367P"/>
    <property type="match status" value="1"/>
</dbReference>
<keyword evidence="2" id="KW-0812">Transmembrane</keyword>
<keyword evidence="2" id="KW-0472">Membrane</keyword>
<dbReference type="AlphaFoldDB" id="A0AAV2NQJ4"/>
<dbReference type="PROSITE" id="PS51186">
    <property type="entry name" value="GNAT"/>
    <property type="match status" value="1"/>
</dbReference>
<dbReference type="CDD" id="cd04301">
    <property type="entry name" value="NAT_SF"/>
    <property type="match status" value="1"/>
</dbReference>
<sequence length="261" mass="29699">MSYIVIVRAFKPGDEISCKELIRNSVMSSLGATFRGMLFKEITFQLIILLSAIMFIFFGMPLTICLVVIPIVVILIYVGTYISFAVKQAEINEEVTNIPRLYMSNAFSCFWVAEAFQPYLMTRHPKEVHYTVITEQQYCQANMGVSLQAKKIVGTIGLSKSHRLDKCAWIKRLCVHKQYQRKGIAACLLNTAVQFAIEAGYSCANVVASEYTEGGRELCLKRGFELEQMYHKPILGSYITILMYELTYQIKPSEDDYLSQI</sequence>
<dbReference type="InterPro" id="IPR000182">
    <property type="entry name" value="GNAT_dom"/>
</dbReference>
<dbReference type="Proteomes" id="UP001497644">
    <property type="component" value="Chromosome 3"/>
</dbReference>
<dbReference type="Gene3D" id="3.40.630.30">
    <property type="match status" value="1"/>
</dbReference>
<dbReference type="PANTHER" id="PTHR13947">
    <property type="entry name" value="GNAT FAMILY N-ACETYLTRANSFERASE"/>
    <property type="match status" value="1"/>
</dbReference>
<organism evidence="4 5">
    <name type="scientific">Lasius platythorax</name>
    <dbReference type="NCBI Taxonomy" id="488582"/>
    <lineage>
        <taxon>Eukaryota</taxon>
        <taxon>Metazoa</taxon>
        <taxon>Ecdysozoa</taxon>
        <taxon>Arthropoda</taxon>
        <taxon>Hexapoda</taxon>
        <taxon>Insecta</taxon>
        <taxon>Pterygota</taxon>
        <taxon>Neoptera</taxon>
        <taxon>Endopterygota</taxon>
        <taxon>Hymenoptera</taxon>
        <taxon>Apocrita</taxon>
        <taxon>Aculeata</taxon>
        <taxon>Formicoidea</taxon>
        <taxon>Formicidae</taxon>
        <taxon>Formicinae</taxon>
        <taxon>Lasius</taxon>
        <taxon>Lasius</taxon>
    </lineage>
</organism>
<gene>
    <name evidence="4" type="ORF">LPLAT_LOCUS8022</name>
</gene>
<dbReference type="GO" id="GO:0008080">
    <property type="term" value="F:N-acetyltransferase activity"/>
    <property type="evidence" value="ECO:0007669"/>
    <property type="project" value="InterPro"/>
</dbReference>
<reference evidence="4" key="1">
    <citation type="submission" date="2024-04" db="EMBL/GenBank/DDBJ databases">
        <authorList>
            <consortium name="Molecular Ecology Group"/>
        </authorList>
    </citation>
    <scope>NUCLEOTIDE SEQUENCE</scope>
</reference>
<protein>
    <recommendedName>
        <fullName evidence="3">N-acetyltransferase domain-containing protein</fullName>
    </recommendedName>
</protein>
<feature type="domain" description="N-acetyltransferase" evidence="3">
    <location>
        <begin position="96"/>
        <end position="245"/>
    </location>
</feature>
<proteinExistence type="predicted"/>
<dbReference type="EMBL" id="OZ034826">
    <property type="protein sequence ID" value="CAL1682155.1"/>
    <property type="molecule type" value="Genomic_DNA"/>
</dbReference>
<name>A0AAV2NQJ4_9HYME</name>
<dbReference type="SUPFAM" id="SSF55729">
    <property type="entry name" value="Acyl-CoA N-acyltransferases (Nat)"/>
    <property type="match status" value="1"/>
</dbReference>
<feature type="transmembrane region" description="Helical" evidence="2">
    <location>
        <begin position="46"/>
        <end position="78"/>
    </location>
</feature>
<evidence type="ECO:0000313" key="4">
    <source>
        <dbReference type="EMBL" id="CAL1682155.1"/>
    </source>
</evidence>
<keyword evidence="5" id="KW-1185">Reference proteome</keyword>
<evidence type="ECO:0000313" key="5">
    <source>
        <dbReference type="Proteomes" id="UP001497644"/>
    </source>
</evidence>
<keyword evidence="1" id="KW-0808">Transferase</keyword>
<accession>A0AAV2NQJ4</accession>